<dbReference type="InParanoid" id="A0A163K7Q8"/>
<gene>
    <name evidence="2" type="primary">ABSGL_10889.1 scaffold 12033</name>
</gene>
<dbReference type="PANTHER" id="PTHR35870">
    <property type="entry name" value="PROTEIN, PUTATIVE (AFU_ORTHOLOGUE AFUA_5G03330)-RELATED"/>
    <property type="match status" value="1"/>
</dbReference>
<reference evidence="2" key="1">
    <citation type="submission" date="2016-04" db="EMBL/GenBank/DDBJ databases">
        <authorList>
            <person name="Evans L.H."/>
            <person name="Alamgir A."/>
            <person name="Owens N."/>
            <person name="Weber N.D."/>
            <person name="Virtaneva K."/>
            <person name="Barbian K."/>
            <person name="Babar A."/>
            <person name="Rosenke K."/>
        </authorList>
    </citation>
    <scope>NUCLEOTIDE SEQUENCE [LARGE SCALE GENOMIC DNA]</scope>
    <source>
        <strain evidence="2">CBS 101.48</strain>
    </source>
</reference>
<evidence type="ECO:0000256" key="1">
    <source>
        <dbReference type="ARBA" id="ARBA00023002"/>
    </source>
</evidence>
<dbReference type="Pfam" id="PF14027">
    <property type="entry name" value="Questin_oxidase"/>
    <property type="match status" value="1"/>
</dbReference>
<name>A0A163K7Q8_ABSGL</name>
<evidence type="ECO:0008006" key="4">
    <source>
        <dbReference type="Google" id="ProtNLM"/>
    </source>
</evidence>
<keyword evidence="3" id="KW-1185">Reference proteome</keyword>
<dbReference type="InterPro" id="IPR025337">
    <property type="entry name" value="Questin_oxidase-like"/>
</dbReference>
<dbReference type="Proteomes" id="UP000078561">
    <property type="component" value="Unassembled WGS sequence"/>
</dbReference>
<protein>
    <recommendedName>
        <fullName evidence="4">Oxidoreductase AflY</fullName>
    </recommendedName>
</protein>
<evidence type="ECO:0000313" key="3">
    <source>
        <dbReference type="Proteomes" id="UP000078561"/>
    </source>
</evidence>
<dbReference type="STRING" id="4829.A0A163K7Q8"/>
<proteinExistence type="predicted"/>
<keyword evidence="1" id="KW-0560">Oxidoreductase</keyword>
<dbReference type="AlphaFoldDB" id="A0A163K7Q8"/>
<dbReference type="OrthoDB" id="10004862at2759"/>
<evidence type="ECO:0000313" key="2">
    <source>
        <dbReference type="EMBL" id="SAM05023.1"/>
    </source>
</evidence>
<accession>A0A163K7Q8</accession>
<organism evidence="2">
    <name type="scientific">Absidia glauca</name>
    <name type="common">Pin mould</name>
    <dbReference type="NCBI Taxonomy" id="4829"/>
    <lineage>
        <taxon>Eukaryota</taxon>
        <taxon>Fungi</taxon>
        <taxon>Fungi incertae sedis</taxon>
        <taxon>Mucoromycota</taxon>
        <taxon>Mucoromycotina</taxon>
        <taxon>Mucoromycetes</taxon>
        <taxon>Mucorales</taxon>
        <taxon>Cunninghamellaceae</taxon>
        <taxon>Absidia</taxon>
    </lineage>
</organism>
<dbReference type="OMA" id="WHTFINE"/>
<dbReference type="EMBL" id="LT554417">
    <property type="protein sequence ID" value="SAM05023.1"/>
    <property type="molecule type" value="Genomic_DNA"/>
</dbReference>
<dbReference type="PANTHER" id="PTHR35870:SF6">
    <property type="entry name" value="MGS207 PROTEIN"/>
    <property type="match status" value="1"/>
</dbReference>
<dbReference type="GO" id="GO:0016491">
    <property type="term" value="F:oxidoreductase activity"/>
    <property type="evidence" value="ECO:0007669"/>
    <property type="project" value="UniProtKB-KW"/>
</dbReference>
<sequence length="437" mass="50053">MAFLPKTPLNPECFNFVLPGVTSKSRLTVDRLLKSNHDQFDVFFNEKKFHNHLTHHVLAAYSFGANEKRLEEIYQKHASYQRKIPPSLDVTLTRDNYKDYLGQGKAYANYLRLFENEIGQHGIVDTIRRWVWSGDMLSRLVGGAYHPLIHVGYGVEFGLAEQVAEGLAMAAMTEDRFSSYFGKSPSLRETLPTIPLNRHNETKSSSDKTYLLDIYQTIRQDKSFDNIIEAKDENKFTTLFSHRGVITKLNDHINQWKHDKSWTTRQDLDARVKELYSTAVVTHGATGFPATKESENGDGVRVDFFLLHALTSAYFVHILVPHLHPEEAASLIQAHHLSTLAHYLIVGRPEVKIDRLLEYDSPSFRNVDPQLPHRRWAHVLDQAIGEEEHGLKAIRACAEASILYNDDPDWFDDALYLKAAELTYDLHDNWTFGVGFD</sequence>